<comment type="caution">
    <text evidence="1">The sequence shown here is derived from an EMBL/GenBank/DDBJ whole genome shotgun (WGS) entry which is preliminary data.</text>
</comment>
<proteinExistence type="predicted"/>
<evidence type="ECO:0000313" key="1">
    <source>
        <dbReference type="EMBL" id="CAG8736990.1"/>
    </source>
</evidence>
<gene>
    <name evidence="1" type="ORF">CPELLU_LOCUS13860</name>
</gene>
<accession>A0A9N9IIC1</accession>
<dbReference type="Proteomes" id="UP000789759">
    <property type="component" value="Unassembled WGS sequence"/>
</dbReference>
<keyword evidence="2" id="KW-1185">Reference proteome</keyword>
<reference evidence="1" key="1">
    <citation type="submission" date="2021-06" db="EMBL/GenBank/DDBJ databases">
        <authorList>
            <person name="Kallberg Y."/>
            <person name="Tangrot J."/>
            <person name="Rosling A."/>
        </authorList>
    </citation>
    <scope>NUCLEOTIDE SEQUENCE</scope>
    <source>
        <strain evidence="1">FL966</strain>
    </source>
</reference>
<dbReference type="EMBL" id="CAJVQA010015400">
    <property type="protein sequence ID" value="CAG8736990.1"/>
    <property type="molecule type" value="Genomic_DNA"/>
</dbReference>
<organism evidence="1 2">
    <name type="scientific">Cetraspora pellucida</name>
    <dbReference type="NCBI Taxonomy" id="1433469"/>
    <lineage>
        <taxon>Eukaryota</taxon>
        <taxon>Fungi</taxon>
        <taxon>Fungi incertae sedis</taxon>
        <taxon>Mucoromycota</taxon>
        <taxon>Glomeromycotina</taxon>
        <taxon>Glomeromycetes</taxon>
        <taxon>Diversisporales</taxon>
        <taxon>Gigasporaceae</taxon>
        <taxon>Cetraspora</taxon>
    </lineage>
</organism>
<dbReference type="AlphaFoldDB" id="A0A9N9IIC1"/>
<protein>
    <submittedName>
        <fullName evidence="1">20249_t:CDS:1</fullName>
    </submittedName>
</protein>
<dbReference type="PANTHER" id="PTHR35385">
    <property type="entry name" value="PROTEIN B, PUTATIVE-RELATED-RELATED"/>
    <property type="match status" value="1"/>
</dbReference>
<dbReference type="PANTHER" id="PTHR35385:SF2">
    <property type="entry name" value="PROTEIN B, PUTATIVE-RELATED"/>
    <property type="match status" value="1"/>
</dbReference>
<name>A0A9N9IIC1_9GLOM</name>
<sequence>MQLKYENDKEMLADRALFLHKNDVKYLYKKYHEKYIGTQNRSSQDNPEQPFILVVITNLMKHCHELQEAGELVYMNTMARLNVLNTPLMILSTSTPAGSLPFTVILTSDEIVTTFTKALNVMKNMASSTAFSGRGPIIGLQVVMTDDCK</sequence>
<dbReference type="OrthoDB" id="6784354at2759"/>
<evidence type="ECO:0000313" key="2">
    <source>
        <dbReference type="Proteomes" id="UP000789759"/>
    </source>
</evidence>